<evidence type="ECO:0000313" key="9">
    <source>
        <dbReference type="Proteomes" id="UP000223071"/>
    </source>
</evidence>
<dbReference type="UniPathway" id="UPA01057">
    <property type="reaction ID" value="UER00166"/>
</dbReference>
<dbReference type="Pfam" id="PF13193">
    <property type="entry name" value="AMP-binding_C"/>
    <property type="match status" value="1"/>
</dbReference>
<sequence length="489" mass="51473">MISPALPPFDWVAHRASALPRHPAVEFGAEVLSFAELDHRVSAFAQELLGAGVRPGDRVGLLAGNSAHYVAAVFGTARAGAIVAPLNWRLAAGELAWQLNRIGTRLLLHDQAFASAASEIARAAGIPAMSIAGGADGAVSGPCEWPGTWSGDFVLMFTSGTTGRPKAARLTFENFFASAAASAFNIGVDPADRWLACMPLCHVGGLSIATRSLIQGTTAVIHAGFDAGAVNRALREERITLLSVVPTMLARMLEADERPYPPSVRAVLVGGGPVSRDLLERAAARGLPVLQTYGLTEATSQVTTLAPGDALAHLGSAGKPLFSVRLRVAAPAGQPGEILVAGPTVFPGYFDDPEATARALRDGWLHTGDIGLIDAEGFLTILDRRHDLVVTGGENVYPAEVEAALEAHPAVREAAVVGLPDPHWGQVVAAAVVLRDARAPGWGELEAWLRARLAGYKVPRRWLALDELPRTTSGKLQRHLVRTRFGGGP</sequence>
<dbReference type="InterPro" id="IPR020845">
    <property type="entry name" value="AMP-binding_CS"/>
</dbReference>
<keyword evidence="3 5" id="KW-0547">Nucleotide-binding</keyword>
<feature type="domain" description="AMP-dependent synthetase/ligase" evidence="6">
    <location>
        <begin position="14"/>
        <end position="350"/>
    </location>
</feature>
<accession>A0A2A9HIQ0</accession>
<dbReference type="Gene3D" id="3.40.50.12780">
    <property type="entry name" value="N-terminal domain of ligase-like"/>
    <property type="match status" value="1"/>
</dbReference>
<keyword evidence="4 5" id="KW-0067">ATP-binding</keyword>
<dbReference type="PANTHER" id="PTHR43767:SF1">
    <property type="entry name" value="NONRIBOSOMAL PEPTIDE SYNTHASE PES1 (EUROFUNG)-RELATED"/>
    <property type="match status" value="1"/>
</dbReference>
<dbReference type="Pfam" id="PF00501">
    <property type="entry name" value="AMP-binding"/>
    <property type="match status" value="1"/>
</dbReference>
<dbReference type="AlphaFoldDB" id="A0A2A9HIQ0"/>
<dbReference type="InterPro" id="IPR042099">
    <property type="entry name" value="ANL_N_sf"/>
</dbReference>
<dbReference type="InterPro" id="IPR045851">
    <property type="entry name" value="AMP-bd_C_sf"/>
</dbReference>
<dbReference type="UniPathway" id="UPA00079"/>
<name>A0A2A9HIQ0_TEPT2</name>
<dbReference type="InterPro" id="IPR000873">
    <property type="entry name" value="AMP-dep_synth/lig_dom"/>
</dbReference>
<dbReference type="InterPro" id="IPR025110">
    <property type="entry name" value="AMP-bd_C"/>
</dbReference>
<keyword evidence="2 5" id="KW-0436">Ligase</keyword>
<dbReference type="GO" id="GO:0005524">
    <property type="term" value="F:ATP binding"/>
    <property type="evidence" value="ECO:0007669"/>
    <property type="project" value="UniProtKB-KW"/>
</dbReference>
<dbReference type="InterPro" id="IPR050237">
    <property type="entry name" value="ATP-dep_AMP-bd_enzyme"/>
</dbReference>
<organism evidence="8 9">
    <name type="scientific">Tepidiforma thermophila (strain KCTC 52669 / CGMCC 1.13589 / G233)</name>
    <dbReference type="NCBI Taxonomy" id="2761530"/>
    <lineage>
        <taxon>Bacteria</taxon>
        <taxon>Bacillati</taxon>
        <taxon>Chloroflexota</taxon>
        <taxon>Tepidiformia</taxon>
        <taxon>Tepidiformales</taxon>
        <taxon>Tepidiformaceae</taxon>
        <taxon>Tepidiforma</taxon>
    </lineage>
</organism>
<gene>
    <name evidence="5" type="primary">menE</name>
    <name evidence="8" type="ORF">A9A59_1960</name>
</gene>
<dbReference type="GO" id="GO:0009234">
    <property type="term" value="P:menaquinone biosynthetic process"/>
    <property type="evidence" value="ECO:0007669"/>
    <property type="project" value="UniProtKB-UniRule"/>
</dbReference>
<comment type="function">
    <text evidence="5">Converts 2-succinylbenzoate (OSB) to 2-succinylbenzoyl-CoA (OSB-CoA).</text>
</comment>
<proteinExistence type="inferred from homology"/>
<dbReference type="EC" id="6.2.1.26" evidence="5"/>
<comment type="similarity">
    <text evidence="5">Belongs to the ATP-dependent AMP-binding enzyme family. MenE subfamily.</text>
</comment>
<keyword evidence="1 5" id="KW-0474">Menaquinone biosynthesis</keyword>
<evidence type="ECO:0000256" key="5">
    <source>
        <dbReference type="HAMAP-Rule" id="MF_00731"/>
    </source>
</evidence>
<evidence type="ECO:0000313" key="8">
    <source>
        <dbReference type="EMBL" id="PFG74719.1"/>
    </source>
</evidence>
<dbReference type="Gene3D" id="3.30.300.30">
    <property type="match status" value="1"/>
</dbReference>
<dbReference type="EMBL" id="PDJQ01000001">
    <property type="protein sequence ID" value="PFG74719.1"/>
    <property type="molecule type" value="Genomic_DNA"/>
</dbReference>
<dbReference type="PANTHER" id="PTHR43767">
    <property type="entry name" value="LONG-CHAIN-FATTY-ACID--COA LIGASE"/>
    <property type="match status" value="1"/>
</dbReference>
<dbReference type="HAMAP" id="MF_00731">
    <property type="entry name" value="MenE"/>
    <property type="match status" value="1"/>
</dbReference>
<comment type="caution">
    <text evidence="8">The sequence shown here is derived from an EMBL/GenBank/DDBJ whole genome shotgun (WGS) entry which is preliminary data.</text>
</comment>
<dbReference type="GO" id="GO:0008756">
    <property type="term" value="F:o-succinylbenzoate-CoA ligase activity"/>
    <property type="evidence" value="ECO:0007669"/>
    <property type="project" value="UniProtKB-UniRule"/>
</dbReference>
<comment type="catalytic activity">
    <reaction evidence="5">
        <text>2-succinylbenzoate + ATP + CoA = 2-succinylbenzoyl-CoA + AMP + diphosphate</text>
        <dbReference type="Rhea" id="RHEA:17009"/>
        <dbReference type="ChEBI" id="CHEBI:18325"/>
        <dbReference type="ChEBI" id="CHEBI:30616"/>
        <dbReference type="ChEBI" id="CHEBI:33019"/>
        <dbReference type="ChEBI" id="CHEBI:57287"/>
        <dbReference type="ChEBI" id="CHEBI:57364"/>
        <dbReference type="ChEBI" id="CHEBI:456215"/>
        <dbReference type="EC" id="6.2.1.26"/>
    </reaction>
</comment>
<evidence type="ECO:0000256" key="1">
    <source>
        <dbReference type="ARBA" id="ARBA00022428"/>
    </source>
</evidence>
<feature type="domain" description="AMP-binding enzyme C-terminal" evidence="7">
    <location>
        <begin position="400"/>
        <end position="475"/>
    </location>
</feature>
<dbReference type="SUPFAM" id="SSF56801">
    <property type="entry name" value="Acetyl-CoA synthetase-like"/>
    <property type="match status" value="1"/>
</dbReference>
<evidence type="ECO:0000259" key="7">
    <source>
        <dbReference type="Pfam" id="PF13193"/>
    </source>
</evidence>
<dbReference type="InterPro" id="IPR010192">
    <property type="entry name" value="MenE"/>
</dbReference>
<protein>
    <recommendedName>
        <fullName evidence="5">2-succinylbenzoate--CoA ligase</fullName>
        <ecNumber evidence="5">6.2.1.26</ecNumber>
    </recommendedName>
    <alternativeName>
        <fullName evidence="5">o-succinylbenzoyl-CoA synthetase</fullName>
        <shortName evidence="5">OSB-CoA synthetase</shortName>
    </alternativeName>
</protein>
<dbReference type="PROSITE" id="PS00455">
    <property type="entry name" value="AMP_BINDING"/>
    <property type="match status" value="1"/>
</dbReference>
<evidence type="ECO:0000256" key="2">
    <source>
        <dbReference type="ARBA" id="ARBA00022598"/>
    </source>
</evidence>
<evidence type="ECO:0000259" key="6">
    <source>
        <dbReference type="Pfam" id="PF00501"/>
    </source>
</evidence>
<evidence type="ECO:0000256" key="4">
    <source>
        <dbReference type="ARBA" id="ARBA00022840"/>
    </source>
</evidence>
<dbReference type="NCBIfam" id="TIGR01923">
    <property type="entry name" value="menE"/>
    <property type="match status" value="1"/>
</dbReference>
<comment type="pathway">
    <text evidence="5">Quinol/quinone metabolism; menaquinone biosynthesis.</text>
</comment>
<dbReference type="Proteomes" id="UP000223071">
    <property type="component" value="Unassembled WGS sequence"/>
</dbReference>
<keyword evidence="9" id="KW-1185">Reference proteome</keyword>
<comment type="pathway">
    <text evidence="5">Quinol/quinone metabolism; 1,4-dihydroxy-2-naphthoate biosynthesis; 1,4-dihydroxy-2-naphthoate from chorismate: step 5/7.</text>
</comment>
<dbReference type="RefSeq" id="WP_098504085.1">
    <property type="nucleotide sequence ID" value="NZ_PDJQ01000001.1"/>
</dbReference>
<reference evidence="8 9" key="1">
    <citation type="submission" date="2017-09" db="EMBL/GenBank/DDBJ databases">
        <title>Sequencing the genomes of two abundant thermophiles in Great Basin hot springs: Thermocrinis jamiesonii and novel Chloroflexi Thermoflexus hugenholtzii.</title>
        <authorList>
            <person name="Hedlund B."/>
        </authorList>
    </citation>
    <scope>NUCLEOTIDE SEQUENCE [LARGE SCALE GENOMIC DNA]</scope>
    <source>
        <strain evidence="8 9">G233</strain>
    </source>
</reference>
<evidence type="ECO:0000256" key="3">
    <source>
        <dbReference type="ARBA" id="ARBA00022741"/>
    </source>
</evidence>